<evidence type="ECO:0000313" key="7">
    <source>
        <dbReference type="Proteomes" id="UP001595955"/>
    </source>
</evidence>
<keyword evidence="4 6" id="KW-0012">Acyltransferase</keyword>
<feature type="domain" description="N-acetyltransferase" evidence="5">
    <location>
        <begin position="9"/>
        <end position="154"/>
    </location>
</feature>
<evidence type="ECO:0000256" key="3">
    <source>
        <dbReference type="ARBA" id="ARBA00022679"/>
    </source>
</evidence>
<evidence type="ECO:0000259" key="5">
    <source>
        <dbReference type="PROSITE" id="PS51186"/>
    </source>
</evidence>
<keyword evidence="6" id="KW-0687">Ribonucleoprotein</keyword>
<dbReference type="PROSITE" id="PS51186">
    <property type="entry name" value="GNAT"/>
    <property type="match status" value="1"/>
</dbReference>
<keyword evidence="3 6" id="KW-0808">Transferase</keyword>
<dbReference type="EC" id="2.3.1.266" evidence="6"/>
<dbReference type="PANTHER" id="PTHR43420:SF44">
    <property type="entry name" value="ACETYLTRANSFERASE YPEA"/>
    <property type="match status" value="1"/>
</dbReference>
<organism evidence="6 7">
    <name type="scientific">Georgenia faecalis</name>
    <dbReference type="NCBI Taxonomy" id="2483799"/>
    <lineage>
        <taxon>Bacteria</taxon>
        <taxon>Bacillati</taxon>
        <taxon>Actinomycetota</taxon>
        <taxon>Actinomycetes</taxon>
        <taxon>Micrococcales</taxon>
        <taxon>Bogoriellaceae</taxon>
        <taxon>Georgenia</taxon>
    </lineage>
</organism>
<dbReference type="InterPro" id="IPR006464">
    <property type="entry name" value="AcTrfase_RimI/Ard1"/>
</dbReference>
<keyword evidence="2" id="KW-0963">Cytoplasm</keyword>
<reference evidence="7" key="1">
    <citation type="journal article" date="2019" name="Int. J. Syst. Evol. Microbiol.">
        <title>The Global Catalogue of Microorganisms (GCM) 10K type strain sequencing project: providing services to taxonomists for standard genome sequencing and annotation.</title>
        <authorList>
            <consortium name="The Broad Institute Genomics Platform"/>
            <consortium name="The Broad Institute Genome Sequencing Center for Infectious Disease"/>
            <person name="Wu L."/>
            <person name="Ma J."/>
        </authorList>
    </citation>
    <scope>NUCLEOTIDE SEQUENCE [LARGE SCALE GENOMIC DNA]</scope>
    <source>
        <strain evidence="7">JCM 3369</strain>
    </source>
</reference>
<comment type="caution">
    <text evidence="6">The sequence shown here is derived from an EMBL/GenBank/DDBJ whole genome shotgun (WGS) entry which is preliminary data.</text>
</comment>
<name>A0ABV9D6L1_9MICO</name>
<evidence type="ECO:0000256" key="1">
    <source>
        <dbReference type="ARBA" id="ARBA00005395"/>
    </source>
</evidence>
<dbReference type="NCBIfam" id="TIGR01575">
    <property type="entry name" value="rimI"/>
    <property type="match status" value="1"/>
</dbReference>
<gene>
    <name evidence="6" type="primary">rimI</name>
    <name evidence="6" type="ORF">ACFO3F_03805</name>
</gene>
<proteinExistence type="inferred from homology"/>
<sequence length="165" mass="17441">MSAGAAGEVRLRALDHGDLDRVMELEPILFGRGAWSRGMYREELAAPDRYYVAAVDDAGTVLGYAGLALADEASVMTVGVAPEHRRRGIGALLLADLLARARAAGCRRVFLEVRAGDAGAQRLYARAGFASIGVRRGYYAPEGEDAVVMALELTRPPGPVGAEAV</sequence>
<dbReference type="InterPro" id="IPR050680">
    <property type="entry name" value="YpeA/RimI_acetyltransf"/>
</dbReference>
<comment type="similarity">
    <text evidence="1">Belongs to the acetyltransferase family. RimI subfamily.</text>
</comment>
<dbReference type="RefSeq" id="WP_241236887.1">
    <property type="nucleotide sequence ID" value="NZ_CP033325.1"/>
</dbReference>
<dbReference type="Pfam" id="PF00583">
    <property type="entry name" value="Acetyltransf_1"/>
    <property type="match status" value="1"/>
</dbReference>
<dbReference type="SUPFAM" id="SSF55729">
    <property type="entry name" value="Acyl-CoA N-acyltransferases (Nat)"/>
    <property type="match status" value="1"/>
</dbReference>
<accession>A0ABV9D6L1</accession>
<dbReference type="Gene3D" id="3.40.630.30">
    <property type="match status" value="1"/>
</dbReference>
<dbReference type="InterPro" id="IPR016181">
    <property type="entry name" value="Acyl_CoA_acyltransferase"/>
</dbReference>
<evidence type="ECO:0000256" key="4">
    <source>
        <dbReference type="ARBA" id="ARBA00023315"/>
    </source>
</evidence>
<protein>
    <submittedName>
        <fullName evidence="6">Ribosomal protein S18-alanine N-acetyltransferase</fullName>
        <ecNumber evidence="6">2.3.1.266</ecNumber>
    </submittedName>
</protein>
<dbReference type="GO" id="GO:0005840">
    <property type="term" value="C:ribosome"/>
    <property type="evidence" value="ECO:0007669"/>
    <property type="project" value="UniProtKB-KW"/>
</dbReference>
<dbReference type="GO" id="GO:0008999">
    <property type="term" value="F:protein-N-terminal-alanine acetyltransferase activity"/>
    <property type="evidence" value="ECO:0007669"/>
    <property type="project" value="UniProtKB-EC"/>
</dbReference>
<keyword evidence="7" id="KW-1185">Reference proteome</keyword>
<evidence type="ECO:0000256" key="2">
    <source>
        <dbReference type="ARBA" id="ARBA00022490"/>
    </source>
</evidence>
<keyword evidence="6" id="KW-0689">Ribosomal protein</keyword>
<dbReference type="CDD" id="cd04301">
    <property type="entry name" value="NAT_SF"/>
    <property type="match status" value="1"/>
</dbReference>
<dbReference type="EMBL" id="JBHSGF010000002">
    <property type="protein sequence ID" value="MFC4554365.1"/>
    <property type="molecule type" value="Genomic_DNA"/>
</dbReference>
<dbReference type="InterPro" id="IPR000182">
    <property type="entry name" value="GNAT_dom"/>
</dbReference>
<dbReference type="Proteomes" id="UP001595955">
    <property type="component" value="Unassembled WGS sequence"/>
</dbReference>
<dbReference type="PANTHER" id="PTHR43420">
    <property type="entry name" value="ACETYLTRANSFERASE"/>
    <property type="match status" value="1"/>
</dbReference>
<evidence type="ECO:0000313" key="6">
    <source>
        <dbReference type="EMBL" id="MFC4554365.1"/>
    </source>
</evidence>